<accession>H1VV29</accession>
<proteinExistence type="predicted"/>
<protein>
    <submittedName>
        <fullName evidence="2">Uncharacterized protein</fullName>
    </submittedName>
</protein>
<feature type="region of interest" description="Disordered" evidence="1">
    <location>
        <begin position="18"/>
        <end position="37"/>
    </location>
</feature>
<evidence type="ECO:0000313" key="2">
    <source>
        <dbReference type="EMBL" id="CCF44088.1"/>
    </source>
</evidence>
<dbReference type="AlphaFoldDB" id="H1VV29"/>
<dbReference type="HOGENOM" id="CLU_2133346_0_0_1"/>
<organism evidence="2 3">
    <name type="scientific">Colletotrichum higginsianum (strain IMI 349063)</name>
    <name type="common">Crucifer anthracnose fungus</name>
    <dbReference type="NCBI Taxonomy" id="759273"/>
    <lineage>
        <taxon>Eukaryota</taxon>
        <taxon>Fungi</taxon>
        <taxon>Dikarya</taxon>
        <taxon>Ascomycota</taxon>
        <taxon>Pezizomycotina</taxon>
        <taxon>Sordariomycetes</taxon>
        <taxon>Hypocreomycetidae</taxon>
        <taxon>Glomerellales</taxon>
        <taxon>Glomerellaceae</taxon>
        <taxon>Colletotrichum</taxon>
        <taxon>Colletotrichum destructivum species complex</taxon>
    </lineage>
</organism>
<evidence type="ECO:0000313" key="3">
    <source>
        <dbReference type="Proteomes" id="UP000007174"/>
    </source>
</evidence>
<dbReference type="EMBL" id="CACQ02006611">
    <property type="protein sequence ID" value="CCF44088.1"/>
    <property type="molecule type" value="Genomic_DNA"/>
</dbReference>
<name>H1VV29_COLHI</name>
<sequence>MKPKRKYSFNPRSLSRVHTKLLAGTGPSSKYERKRSTSLTRTLIPSYRAPTGGLFQVKLMFHAACPRSTMGGRMLGSTEPCCASPWRAAGVCRTASKPQRAMPLMKRPTKRPW</sequence>
<reference evidence="3" key="1">
    <citation type="journal article" date="2012" name="Nat. Genet.">
        <title>Lifestyle transitions in plant pathogenic Colletotrichum fungi deciphered by genome and transcriptome analyses.</title>
        <authorList>
            <person name="O'Connell R.J."/>
            <person name="Thon M.R."/>
            <person name="Hacquard S."/>
            <person name="Amyotte S.G."/>
            <person name="Kleemann J."/>
            <person name="Torres M.F."/>
            <person name="Damm U."/>
            <person name="Buiate E.A."/>
            <person name="Epstein L."/>
            <person name="Alkan N."/>
            <person name="Altmueller J."/>
            <person name="Alvarado-Balderrama L."/>
            <person name="Bauser C.A."/>
            <person name="Becker C."/>
            <person name="Birren B.W."/>
            <person name="Chen Z."/>
            <person name="Choi J."/>
            <person name="Crouch J.A."/>
            <person name="Duvick J.P."/>
            <person name="Farman M.A."/>
            <person name="Gan P."/>
            <person name="Heiman D."/>
            <person name="Henrissat B."/>
            <person name="Howard R.J."/>
            <person name="Kabbage M."/>
            <person name="Koch C."/>
            <person name="Kracher B."/>
            <person name="Kubo Y."/>
            <person name="Law A.D."/>
            <person name="Lebrun M.-H."/>
            <person name="Lee Y.-H."/>
            <person name="Miyara I."/>
            <person name="Moore N."/>
            <person name="Neumann U."/>
            <person name="Nordstroem K."/>
            <person name="Panaccione D.G."/>
            <person name="Panstruga R."/>
            <person name="Place M."/>
            <person name="Proctor R.H."/>
            <person name="Prusky D."/>
            <person name="Rech G."/>
            <person name="Reinhardt R."/>
            <person name="Rollins J.A."/>
            <person name="Rounsley S."/>
            <person name="Schardl C.L."/>
            <person name="Schwartz D.C."/>
            <person name="Shenoy N."/>
            <person name="Shirasu K."/>
            <person name="Sikhakolli U.R."/>
            <person name="Stueber K."/>
            <person name="Sukno S.A."/>
            <person name="Sweigard J.A."/>
            <person name="Takano Y."/>
            <person name="Takahara H."/>
            <person name="Trail F."/>
            <person name="van der Does H.C."/>
            <person name="Voll L.M."/>
            <person name="Will I."/>
            <person name="Young S."/>
            <person name="Zeng Q."/>
            <person name="Zhang J."/>
            <person name="Zhou S."/>
            <person name="Dickman M.B."/>
            <person name="Schulze-Lefert P."/>
            <person name="Ver Loren van Themaat E."/>
            <person name="Ma L.-J."/>
            <person name="Vaillancourt L.J."/>
        </authorList>
    </citation>
    <scope>NUCLEOTIDE SEQUENCE [LARGE SCALE GENOMIC DNA]</scope>
    <source>
        <strain evidence="3">IMI 349063</strain>
    </source>
</reference>
<dbReference type="Proteomes" id="UP000007174">
    <property type="component" value="Unassembled WGS sequence"/>
</dbReference>
<gene>
    <name evidence="2" type="ORF">CH063_13602</name>
</gene>
<evidence type="ECO:0000256" key="1">
    <source>
        <dbReference type="SAM" id="MobiDB-lite"/>
    </source>
</evidence>